<proteinExistence type="predicted"/>
<organism evidence="1 2">
    <name type="scientific">Coniella lustricola</name>
    <dbReference type="NCBI Taxonomy" id="2025994"/>
    <lineage>
        <taxon>Eukaryota</taxon>
        <taxon>Fungi</taxon>
        <taxon>Dikarya</taxon>
        <taxon>Ascomycota</taxon>
        <taxon>Pezizomycotina</taxon>
        <taxon>Sordariomycetes</taxon>
        <taxon>Sordariomycetidae</taxon>
        <taxon>Diaporthales</taxon>
        <taxon>Schizoparmaceae</taxon>
        <taxon>Coniella</taxon>
    </lineage>
</organism>
<dbReference type="AlphaFoldDB" id="A0A2T3A896"/>
<gene>
    <name evidence="1" type="ORF">BD289DRAFT_474213</name>
</gene>
<protein>
    <submittedName>
        <fullName evidence="1">Uncharacterized protein</fullName>
    </submittedName>
</protein>
<evidence type="ECO:0000313" key="1">
    <source>
        <dbReference type="EMBL" id="PSR85604.1"/>
    </source>
</evidence>
<reference evidence="1 2" key="1">
    <citation type="journal article" date="2018" name="Mycol. Prog.">
        <title>Coniella lustricola, a new species from submerged detritus.</title>
        <authorList>
            <person name="Raudabaugh D.B."/>
            <person name="Iturriaga T."/>
            <person name="Carver A."/>
            <person name="Mondo S."/>
            <person name="Pangilinan J."/>
            <person name="Lipzen A."/>
            <person name="He G."/>
            <person name="Amirebrahimi M."/>
            <person name="Grigoriev I.V."/>
            <person name="Miller A.N."/>
        </authorList>
    </citation>
    <scope>NUCLEOTIDE SEQUENCE [LARGE SCALE GENOMIC DNA]</scope>
    <source>
        <strain evidence="1 2">B22-T-1</strain>
    </source>
</reference>
<dbReference type="InParanoid" id="A0A2T3A896"/>
<dbReference type="EMBL" id="KZ678440">
    <property type="protein sequence ID" value="PSR85604.1"/>
    <property type="molecule type" value="Genomic_DNA"/>
</dbReference>
<name>A0A2T3A896_9PEZI</name>
<accession>A0A2T3A896</accession>
<dbReference type="OrthoDB" id="9975758at2759"/>
<dbReference type="Proteomes" id="UP000241462">
    <property type="component" value="Unassembled WGS sequence"/>
</dbReference>
<evidence type="ECO:0000313" key="2">
    <source>
        <dbReference type="Proteomes" id="UP000241462"/>
    </source>
</evidence>
<sequence>MALKRCCCLLVARGLDVASSFDHSNKDNRDDAGATLPSGFTNPPLDWLVRTWSVTHSTLAMWRSARNLRITYSPLPPSPPSTEGPRPRIDDLVEYEKSSGKGGLKTVAGIDTACGSSDTGSWDWRGKGLLGFVTSHWEIVGWGEREVEGSSGEVESWVVTWFAPTLFTKEGLDLYSSRKEGMSPKLAEEIIAKLKELDAPEVVEMVKQDMNEVQIQLPWKET</sequence>
<keyword evidence="2" id="KW-1185">Reference proteome</keyword>
<dbReference type="STRING" id="2025994.A0A2T3A896"/>